<dbReference type="Proteomes" id="UP000547973">
    <property type="component" value="Unassembled WGS sequence"/>
</dbReference>
<dbReference type="AlphaFoldDB" id="A0A7Y9ZA55"/>
<dbReference type="RefSeq" id="WP_062074709.1">
    <property type="nucleotide sequence ID" value="NZ_BBRC01000004.1"/>
</dbReference>
<comment type="caution">
    <text evidence="3">The sequence shown here is derived from an EMBL/GenBank/DDBJ whole genome shotgun (WGS) entry which is preliminary data.</text>
</comment>
<name>A0A7Y9ZA55_9MICO</name>
<gene>
    <name evidence="3" type="ORF">BKA03_000434</name>
</gene>
<feature type="transmembrane region" description="Helical" evidence="1">
    <location>
        <begin position="125"/>
        <end position="145"/>
    </location>
</feature>
<evidence type="ECO:0000256" key="1">
    <source>
        <dbReference type="SAM" id="Phobius"/>
    </source>
</evidence>
<feature type="transmembrane region" description="Helical" evidence="1">
    <location>
        <begin position="100"/>
        <end position="119"/>
    </location>
</feature>
<dbReference type="InterPro" id="IPR025508">
    <property type="entry name" value="DUF4395"/>
</dbReference>
<keyword evidence="4" id="KW-1185">Reference proteome</keyword>
<accession>A0A7Y9ZA55</accession>
<feature type="transmembrane region" description="Helical" evidence="1">
    <location>
        <begin position="34"/>
        <end position="53"/>
    </location>
</feature>
<feature type="transmembrane region" description="Helical" evidence="1">
    <location>
        <begin position="59"/>
        <end position="80"/>
    </location>
</feature>
<dbReference type="EMBL" id="JACBZO010000001">
    <property type="protein sequence ID" value="NYI40315.1"/>
    <property type="molecule type" value="Genomic_DNA"/>
</dbReference>
<evidence type="ECO:0000313" key="4">
    <source>
        <dbReference type="Proteomes" id="UP000547973"/>
    </source>
</evidence>
<keyword evidence="1" id="KW-0812">Transmembrane</keyword>
<reference evidence="3 4" key="1">
    <citation type="submission" date="2020-07" db="EMBL/GenBank/DDBJ databases">
        <title>Sequencing the genomes of 1000 actinobacteria strains.</title>
        <authorList>
            <person name="Klenk H.-P."/>
        </authorList>
    </citation>
    <scope>NUCLEOTIDE SEQUENCE [LARGE SCALE GENOMIC DNA]</scope>
    <source>
        <strain evidence="3 4">DSM 19970</strain>
    </source>
</reference>
<organism evidence="3 4">
    <name type="scientific">Demequina lutea</name>
    <dbReference type="NCBI Taxonomy" id="431489"/>
    <lineage>
        <taxon>Bacteria</taxon>
        <taxon>Bacillati</taxon>
        <taxon>Actinomycetota</taxon>
        <taxon>Actinomycetes</taxon>
        <taxon>Micrococcales</taxon>
        <taxon>Demequinaceae</taxon>
        <taxon>Demequina</taxon>
    </lineage>
</organism>
<feature type="domain" description="DUF4395" evidence="2">
    <location>
        <begin position="31"/>
        <end position="151"/>
    </location>
</feature>
<protein>
    <recommendedName>
        <fullName evidence="2">DUF4395 domain-containing protein</fullName>
    </recommendedName>
</protein>
<dbReference type="Pfam" id="PF14340">
    <property type="entry name" value="DUF4395"/>
    <property type="match status" value="1"/>
</dbReference>
<keyword evidence="1" id="KW-1133">Transmembrane helix</keyword>
<keyword evidence="1" id="KW-0472">Membrane</keyword>
<proteinExistence type="predicted"/>
<evidence type="ECO:0000259" key="2">
    <source>
        <dbReference type="Pfam" id="PF14340"/>
    </source>
</evidence>
<sequence length="168" mass="17944">MAELSQLTSDNLDKQGFCDLGEAGKSRYARPLRFTPAVATILVVMGLILQSPIVIGSMALIGLSGVLFPRGMLIDVVYNLGIRHIFNSPRLPPTPTPRRFSYGISTVWLAGSAASFHFGLPLLGILFGVPVAIGGTVLATTLWCLGSWLYRPVGALVAEFEGTRKAGK</sequence>
<evidence type="ECO:0000313" key="3">
    <source>
        <dbReference type="EMBL" id="NYI40315.1"/>
    </source>
</evidence>
<dbReference type="OrthoDB" id="1494512at2"/>